<evidence type="ECO:0000256" key="1">
    <source>
        <dbReference type="SAM" id="MobiDB-lite"/>
    </source>
</evidence>
<name>A0A453H8Q7_AEGTS</name>
<dbReference type="Gramene" id="AET4Gv20106900.3">
    <property type="protein sequence ID" value="AET4Gv20106900.3"/>
    <property type="gene ID" value="AET4Gv20106900"/>
</dbReference>
<reference evidence="3" key="1">
    <citation type="journal article" date="2014" name="Science">
        <title>Ancient hybridizations among the ancestral genomes of bread wheat.</title>
        <authorList>
            <consortium name="International Wheat Genome Sequencing Consortium,"/>
            <person name="Marcussen T."/>
            <person name="Sandve S.R."/>
            <person name="Heier L."/>
            <person name="Spannagl M."/>
            <person name="Pfeifer M."/>
            <person name="Jakobsen K.S."/>
            <person name="Wulff B.B."/>
            <person name="Steuernagel B."/>
            <person name="Mayer K.F."/>
            <person name="Olsen O.A."/>
        </authorList>
    </citation>
    <scope>NUCLEOTIDE SEQUENCE [LARGE SCALE GENOMIC DNA]</scope>
    <source>
        <strain evidence="3">cv. AL8/78</strain>
    </source>
</reference>
<dbReference type="Proteomes" id="UP000015105">
    <property type="component" value="Chromosome 4D"/>
</dbReference>
<feature type="region of interest" description="Disordered" evidence="1">
    <location>
        <begin position="35"/>
        <end position="83"/>
    </location>
</feature>
<sequence>KKTLPPPASSTTYPFPERVEASQLACWRIHSRRRRLPARRRASSGSSGGGLSPKRRGRGGGARARGGGVEEAQEDAGRWRSGGGFARATAVARDWRRPACSLGRMEAASPGLGRGSTTLGRCRWRRGRAGGLTGDEEEVLSWSQQRRLQLDDASVNSLLQGLRDVSGTVLVHETRA</sequence>
<protein>
    <submittedName>
        <fullName evidence="2">Uncharacterized protein</fullName>
    </submittedName>
</protein>
<dbReference type="AlphaFoldDB" id="A0A453H8Q7"/>
<accession>A0A453H8Q7</accession>
<dbReference type="EnsemblPlants" id="AET4Gv20106900.3">
    <property type="protein sequence ID" value="AET4Gv20106900.3"/>
    <property type="gene ID" value="AET4Gv20106900"/>
</dbReference>
<reference evidence="2" key="4">
    <citation type="submission" date="2019-03" db="UniProtKB">
        <authorList>
            <consortium name="EnsemblPlants"/>
        </authorList>
    </citation>
    <scope>IDENTIFICATION</scope>
</reference>
<proteinExistence type="predicted"/>
<evidence type="ECO:0000313" key="2">
    <source>
        <dbReference type="EnsemblPlants" id="AET4Gv20106900.3"/>
    </source>
</evidence>
<evidence type="ECO:0000313" key="3">
    <source>
        <dbReference type="Proteomes" id="UP000015105"/>
    </source>
</evidence>
<keyword evidence="3" id="KW-1185">Reference proteome</keyword>
<reference evidence="2" key="3">
    <citation type="journal article" date="2017" name="Nature">
        <title>Genome sequence of the progenitor of the wheat D genome Aegilops tauschii.</title>
        <authorList>
            <person name="Luo M.C."/>
            <person name="Gu Y.Q."/>
            <person name="Puiu D."/>
            <person name="Wang H."/>
            <person name="Twardziok S.O."/>
            <person name="Deal K.R."/>
            <person name="Huo N."/>
            <person name="Zhu T."/>
            <person name="Wang L."/>
            <person name="Wang Y."/>
            <person name="McGuire P.E."/>
            <person name="Liu S."/>
            <person name="Long H."/>
            <person name="Ramasamy R.K."/>
            <person name="Rodriguez J.C."/>
            <person name="Van S.L."/>
            <person name="Yuan L."/>
            <person name="Wang Z."/>
            <person name="Xia Z."/>
            <person name="Xiao L."/>
            <person name="Anderson O.D."/>
            <person name="Ouyang S."/>
            <person name="Liang Y."/>
            <person name="Zimin A.V."/>
            <person name="Pertea G."/>
            <person name="Qi P."/>
            <person name="Bennetzen J.L."/>
            <person name="Dai X."/>
            <person name="Dawson M.W."/>
            <person name="Muller H.G."/>
            <person name="Kugler K."/>
            <person name="Rivarola-Duarte L."/>
            <person name="Spannagl M."/>
            <person name="Mayer K.F.X."/>
            <person name="Lu F.H."/>
            <person name="Bevan M.W."/>
            <person name="Leroy P."/>
            <person name="Li P."/>
            <person name="You F.M."/>
            <person name="Sun Q."/>
            <person name="Liu Z."/>
            <person name="Lyons E."/>
            <person name="Wicker T."/>
            <person name="Salzberg S.L."/>
            <person name="Devos K.M."/>
            <person name="Dvorak J."/>
        </authorList>
    </citation>
    <scope>NUCLEOTIDE SEQUENCE [LARGE SCALE GENOMIC DNA]</scope>
    <source>
        <strain evidence="2">cv. AL8/78</strain>
    </source>
</reference>
<reference evidence="2" key="5">
    <citation type="journal article" date="2021" name="G3 (Bethesda)">
        <title>Aegilops tauschii genome assembly Aet v5.0 features greater sequence contiguity and improved annotation.</title>
        <authorList>
            <person name="Wang L."/>
            <person name="Zhu T."/>
            <person name="Rodriguez J.C."/>
            <person name="Deal K.R."/>
            <person name="Dubcovsky J."/>
            <person name="McGuire P.E."/>
            <person name="Lux T."/>
            <person name="Spannagl M."/>
            <person name="Mayer K.F.X."/>
            <person name="Baldrich P."/>
            <person name="Meyers B.C."/>
            <person name="Huo N."/>
            <person name="Gu Y.Q."/>
            <person name="Zhou H."/>
            <person name="Devos K.M."/>
            <person name="Bennetzen J.L."/>
            <person name="Unver T."/>
            <person name="Budak H."/>
            <person name="Gulick P.J."/>
            <person name="Galiba G."/>
            <person name="Kalapos B."/>
            <person name="Nelson D.R."/>
            <person name="Li P."/>
            <person name="You F.M."/>
            <person name="Luo M.C."/>
            <person name="Dvorak J."/>
        </authorList>
    </citation>
    <scope>NUCLEOTIDE SEQUENCE [LARGE SCALE GENOMIC DNA]</scope>
    <source>
        <strain evidence="2">cv. AL8/78</strain>
    </source>
</reference>
<organism evidence="2 3">
    <name type="scientific">Aegilops tauschii subsp. strangulata</name>
    <name type="common">Goatgrass</name>
    <dbReference type="NCBI Taxonomy" id="200361"/>
    <lineage>
        <taxon>Eukaryota</taxon>
        <taxon>Viridiplantae</taxon>
        <taxon>Streptophyta</taxon>
        <taxon>Embryophyta</taxon>
        <taxon>Tracheophyta</taxon>
        <taxon>Spermatophyta</taxon>
        <taxon>Magnoliopsida</taxon>
        <taxon>Liliopsida</taxon>
        <taxon>Poales</taxon>
        <taxon>Poaceae</taxon>
        <taxon>BOP clade</taxon>
        <taxon>Pooideae</taxon>
        <taxon>Triticodae</taxon>
        <taxon>Triticeae</taxon>
        <taxon>Triticinae</taxon>
        <taxon>Aegilops</taxon>
    </lineage>
</organism>
<reference evidence="3" key="2">
    <citation type="journal article" date="2017" name="Nat. Plants">
        <title>The Aegilops tauschii genome reveals multiple impacts of transposons.</title>
        <authorList>
            <person name="Zhao G."/>
            <person name="Zou C."/>
            <person name="Li K."/>
            <person name="Wang K."/>
            <person name="Li T."/>
            <person name="Gao L."/>
            <person name="Zhang X."/>
            <person name="Wang H."/>
            <person name="Yang Z."/>
            <person name="Liu X."/>
            <person name="Jiang W."/>
            <person name="Mao L."/>
            <person name="Kong X."/>
            <person name="Jiao Y."/>
            <person name="Jia J."/>
        </authorList>
    </citation>
    <scope>NUCLEOTIDE SEQUENCE [LARGE SCALE GENOMIC DNA]</scope>
    <source>
        <strain evidence="3">cv. AL8/78</strain>
    </source>
</reference>
<feature type="compositionally biased region" description="Gly residues" evidence="1">
    <location>
        <begin position="59"/>
        <end position="69"/>
    </location>
</feature>